<gene>
    <name evidence="3" type="ORF">HK415_03430</name>
</gene>
<organism evidence="3 4">
    <name type="scientific">Ramlibacter montanisoli</name>
    <dbReference type="NCBI Taxonomy" id="2732512"/>
    <lineage>
        <taxon>Bacteria</taxon>
        <taxon>Pseudomonadati</taxon>
        <taxon>Pseudomonadota</taxon>
        <taxon>Betaproteobacteria</taxon>
        <taxon>Burkholderiales</taxon>
        <taxon>Comamonadaceae</taxon>
        <taxon>Ramlibacter</taxon>
    </lineage>
</organism>
<sequence>MIRAARIMAAAVFATLCPMAPAQTGDGQFAPAQLDDCRRRLGIREDAMTTIRVRCDDPPEKAKGARPDAKPGKARTANDNTGGKMPGYEKYSCWVAEDRCLQSLGSWGDSKLDRESRRFHTYHRNVCAQRIAVKACLERVDMKPWCGMNGIEPGKTWTWSVSRATGRYSAKHAGVAAGRDDFICPKPAGWREMGG</sequence>
<protein>
    <submittedName>
        <fullName evidence="3">Uncharacterized protein</fullName>
    </submittedName>
</protein>
<feature type="region of interest" description="Disordered" evidence="1">
    <location>
        <begin position="55"/>
        <end position="83"/>
    </location>
</feature>
<dbReference type="EMBL" id="JABFCS010000001">
    <property type="protein sequence ID" value="NNU42416.1"/>
    <property type="molecule type" value="Genomic_DNA"/>
</dbReference>
<dbReference type="RefSeq" id="WP_171556782.1">
    <property type="nucleotide sequence ID" value="NZ_JABFCS010000001.1"/>
</dbReference>
<accession>A0A849KA88</accession>
<reference evidence="3 4" key="2">
    <citation type="submission" date="2020-06" db="EMBL/GenBank/DDBJ databases">
        <title>Ramlibacter rhizophilus sp. nov., isolated from rhizosphere soil of national flower Mugunghwa from South Korea.</title>
        <authorList>
            <person name="Zheng-Fei Y."/>
            <person name="Huan T."/>
        </authorList>
    </citation>
    <scope>NUCLEOTIDE SEQUENCE [LARGE SCALE GENOMIC DNA]</scope>
    <source>
        <strain evidence="3 4">B156</strain>
    </source>
</reference>
<keyword evidence="2" id="KW-0732">Signal</keyword>
<feature type="chain" id="PRO_5032800118" evidence="2">
    <location>
        <begin position="25"/>
        <end position="195"/>
    </location>
</feature>
<reference evidence="3 4" key="1">
    <citation type="submission" date="2020-05" db="EMBL/GenBank/DDBJ databases">
        <authorList>
            <person name="Khan S.A."/>
            <person name="Jeon C.O."/>
            <person name="Chun B.H."/>
        </authorList>
    </citation>
    <scope>NUCLEOTIDE SEQUENCE [LARGE SCALE GENOMIC DNA]</scope>
    <source>
        <strain evidence="3 4">B156</strain>
    </source>
</reference>
<feature type="compositionally biased region" description="Basic and acidic residues" evidence="1">
    <location>
        <begin position="55"/>
        <end position="71"/>
    </location>
</feature>
<evidence type="ECO:0000313" key="4">
    <source>
        <dbReference type="Proteomes" id="UP000552954"/>
    </source>
</evidence>
<name>A0A849KA88_9BURK</name>
<evidence type="ECO:0000256" key="1">
    <source>
        <dbReference type="SAM" id="MobiDB-lite"/>
    </source>
</evidence>
<dbReference type="Proteomes" id="UP000552954">
    <property type="component" value="Unassembled WGS sequence"/>
</dbReference>
<proteinExistence type="predicted"/>
<comment type="caution">
    <text evidence="3">The sequence shown here is derived from an EMBL/GenBank/DDBJ whole genome shotgun (WGS) entry which is preliminary data.</text>
</comment>
<evidence type="ECO:0000256" key="2">
    <source>
        <dbReference type="SAM" id="SignalP"/>
    </source>
</evidence>
<dbReference type="AlphaFoldDB" id="A0A849KA88"/>
<keyword evidence="4" id="KW-1185">Reference proteome</keyword>
<evidence type="ECO:0000313" key="3">
    <source>
        <dbReference type="EMBL" id="NNU42416.1"/>
    </source>
</evidence>
<feature type="signal peptide" evidence="2">
    <location>
        <begin position="1"/>
        <end position="24"/>
    </location>
</feature>